<name>F4R4T3_MELLP</name>
<reference evidence="3" key="1">
    <citation type="journal article" date="2011" name="Proc. Natl. Acad. Sci. U.S.A.">
        <title>Obligate biotrophy features unraveled by the genomic analysis of rust fungi.</title>
        <authorList>
            <person name="Duplessis S."/>
            <person name="Cuomo C.A."/>
            <person name="Lin Y.-C."/>
            <person name="Aerts A."/>
            <person name="Tisserant E."/>
            <person name="Veneault-Fourrey C."/>
            <person name="Joly D.L."/>
            <person name="Hacquard S."/>
            <person name="Amselem J."/>
            <person name="Cantarel B.L."/>
            <person name="Chiu R."/>
            <person name="Coutinho P.M."/>
            <person name="Feau N."/>
            <person name="Field M."/>
            <person name="Frey P."/>
            <person name="Gelhaye E."/>
            <person name="Goldberg J."/>
            <person name="Grabherr M.G."/>
            <person name="Kodira C.D."/>
            <person name="Kohler A."/>
            <person name="Kuees U."/>
            <person name="Lindquist E.A."/>
            <person name="Lucas S.M."/>
            <person name="Mago R."/>
            <person name="Mauceli E."/>
            <person name="Morin E."/>
            <person name="Murat C."/>
            <person name="Pangilinan J.L."/>
            <person name="Park R."/>
            <person name="Pearson M."/>
            <person name="Quesneville H."/>
            <person name="Rouhier N."/>
            <person name="Sakthikumar S."/>
            <person name="Salamov A.A."/>
            <person name="Schmutz J."/>
            <person name="Selles B."/>
            <person name="Shapiro H."/>
            <person name="Tanguay P."/>
            <person name="Tuskan G.A."/>
            <person name="Henrissat B."/>
            <person name="Van de Peer Y."/>
            <person name="Rouze P."/>
            <person name="Ellis J.G."/>
            <person name="Dodds P.N."/>
            <person name="Schein J.E."/>
            <person name="Zhong S."/>
            <person name="Hamelin R.C."/>
            <person name="Grigoriev I.V."/>
            <person name="Szabo L.J."/>
            <person name="Martin F."/>
        </authorList>
    </citation>
    <scope>NUCLEOTIDE SEQUENCE [LARGE SCALE GENOMIC DNA]</scope>
    <source>
        <strain evidence="3">98AG31 / pathotype 3-4-7</strain>
    </source>
</reference>
<dbReference type="GeneID" id="18929232"/>
<feature type="compositionally biased region" description="Low complexity" evidence="1">
    <location>
        <begin position="79"/>
        <end position="105"/>
    </location>
</feature>
<evidence type="ECO:0000256" key="1">
    <source>
        <dbReference type="SAM" id="MobiDB-lite"/>
    </source>
</evidence>
<dbReference type="KEGG" id="mlr:MELLADRAFT_58774"/>
<evidence type="ECO:0000313" key="2">
    <source>
        <dbReference type="EMBL" id="EGG12945.1"/>
    </source>
</evidence>
<evidence type="ECO:0000313" key="3">
    <source>
        <dbReference type="Proteomes" id="UP000001072"/>
    </source>
</evidence>
<dbReference type="HOGENOM" id="CLU_1586849_0_0_1"/>
<proteinExistence type="predicted"/>
<sequence>MTIEVPIPCSRCYETDQECTWEDLKNDKLNTKRLRACDHCRSTKRSCDGVRPDWATALSFEEKHKYSHFEPYSYDTKPSDSSLASPPISSNSSTSVFPTSSSLPSKLASTPSSKPALPLFESPGKLSTPNSCQIMSGGMRITVDSITDSCQIEAAGTNFKIEVIEQSP</sequence>
<gene>
    <name evidence="2" type="ORF">MELLADRAFT_58774</name>
</gene>
<dbReference type="AlphaFoldDB" id="F4R4T3"/>
<protein>
    <recommendedName>
        <fullName evidence="4">Zn(2)-C6 fungal-type domain-containing protein</fullName>
    </recommendedName>
</protein>
<dbReference type="InParanoid" id="F4R4T3"/>
<dbReference type="RefSeq" id="XP_007403883.1">
    <property type="nucleotide sequence ID" value="XM_007403821.1"/>
</dbReference>
<feature type="region of interest" description="Disordered" evidence="1">
    <location>
        <begin position="75"/>
        <end position="122"/>
    </location>
</feature>
<keyword evidence="3" id="KW-1185">Reference proteome</keyword>
<dbReference type="EMBL" id="GL883090">
    <property type="protein sequence ID" value="EGG12945.1"/>
    <property type="molecule type" value="Genomic_DNA"/>
</dbReference>
<evidence type="ECO:0008006" key="4">
    <source>
        <dbReference type="Google" id="ProtNLM"/>
    </source>
</evidence>
<organism evidence="3">
    <name type="scientific">Melampsora larici-populina (strain 98AG31 / pathotype 3-4-7)</name>
    <name type="common">Poplar leaf rust fungus</name>
    <dbReference type="NCBI Taxonomy" id="747676"/>
    <lineage>
        <taxon>Eukaryota</taxon>
        <taxon>Fungi</taxon>
        <taxon>Dikarya</taxon>
        <taxon>Basidiomycota</taxon>
        <taxon>Pucciniomycotina</taxon>
        <taxon>Pucciniomycetes</taxon>
        <taxon>Pucciniales</taxon>
        <taxon>Melampsoraceae</taxon>
        <taxon>Melampsora</taxon>
    </lineage>
</organism>
<dbReference type="VEuPathDB" id="FungiDB:MELLADRAFT_58774"/>
<accession>F4R4T3</accession>
<dbReference type="Proteomes" id="UP000001072">
    <property type="component" value="Unassembled WGS sequence"/>
</dbReference>